<dbReference type="EMBL" id="PYMB01000001">
    <property type="protein sequence ID" value="PSW15508.1"/>
    <property type="molecule type" value="Genomic_DNA"/>
</dbReference>
<dbReference type="OrthoDB" id="292013at2"/>
<organism evidence="2 3">
    <name type="scientific">Photobacterium rosenbergii</name>
    <dbReference type="NCBI Taxonomy" id="294936"/>
    <lineage>
        <taxon>Bacteria</taxon>
        <taxon>Pseudomonadati</taxon>
        <taxon>Pseudomonadota</taxon>
        <taxon>Gammaproteobacteria</taxon>
        <taxon>Vibrionales</taxon>
        <taxon>Vibrionaceae</taxon>
        <taxon>Photobacterium</taxon>
    </lineage>
</organism>
<protein>
    <submittedName>
        <fullName evidence="2">Succinyl-CoA synthetase subunit alpha</fullName>
    </submittedName>
</protein>
<accession>A0A2T3NJ37</accession>
<dbReference type="PROSITE" id="PS51257">
    <property type="entry name" value="PROKAR_LIPOPROTEIN"/>
    <property type="match status" value="1"/>
</dbReference>
<comment type="caution">
    <text evidence="2">The sequence shown here is derived from an EMBL/GenBank/DDBJ whole genome shotgun (WGS) entry which is preliminary data.</text>
</comment>
<dbReference type="InterPro" id="IPR036691">
    <property type="entry name" value="Endo/exonu/phosph_ase_sf"/>
</dbReference>
<sequence length="472" mass="52524">MTMKKTFIAASIALTALSGCNSDDTVQTYTEARFATFNLSFDRASYEDLVSEMSLTNKEQNQLVRDFNKNALTGDDLEKAKKVIQIRNVAEIIQRVRPNAFVLAEFNNDGKGEDMRALNGFQDNYLAYSQKDETPIFFAYKKNVATNTGLQSGFDLDNSDSIADIEGRAGDDAWGFGDYHGQYAFAVFSQFEIDEANVRTFQHFKWKDMPDGKGNAKTDNIKIATCEGLDKDNNKINICPEGKKVGDNWYSDMAWDQFPVSSKNHADIPVIIPKANGEKEVVHFLVSHPAPPIFDNAAKHNTQRNRAELKFWNDYIASETYFYDDQGHTGGLAAGSNFVIAGDLNADHEMGDGDQEVIGNLLNSSLVNTRATIGDYSPQSLGGRYCLDSKVCKQDNVNTPHPLNITSTSGLRLDYVIPSATLEVKGSGVFWPVEGQDGYHLVFDESLNKDYPHSKSVSSDHRMVWVDLDLSK</sequence>
<feature type="domain" description="Endonuclease/exonuclease/phosphatase" evidence="1">
    <location>
        <begin position="76"/>
        <end position="461"/>
    </location>
</feature>
<dbReference type="Pfam" id="PF03372">
    <property type="entry name" value="Exo_endo_phos"/>
    <property type="match status" value="1"/>
</dbReference>
<dbReference type="InterPro" id="IPR005135">
    <property type="entry name" value="Endo/exonuclease/phosphatase"/>
</dbReference>
<evidence type="ECO:0000313" key="2">
    <source>
        <dbReference type="EMBL" id="PSW15508.1"/>
    </source>
</evidence>
<dbReference type="AlphaFoldDB" id="A0A2T3NJ37"/>
<evidence type="ECO:0000313" key="3">
    <source>
        <dbReference type="Proteomes" id="UP000241346"/>
    </source>
</evidence>
<dbReference type="GO" id="GO:0003824">
    <property type="term" value="F:catalytic activity"/>
    <property type="evidence" value="ECO:0007669"/>
    <property type="project" value="InterPro"/>
</dbReference>
<dbReference type="SUPFAM" id="SSF56219">
    <property type="entry name" value="DNase I-like"/>
    <property type="match status" value="1"/>
</dbReference>
<gene>
    <name evidence="2" type="ORF">C9J01_00355</name>
</gene>
<evidence type="ECO:0000259" key="1">
    <source>
        <dbReference type="Pfam" id="PF03372"/>
    </source>
</evidence>
<dbReference type="Proteomes" id="UP000241346">
    <property type="component" value="Unassembled WGS sequence"/>
</dbReference>
<reference evidence="2 3" key="1">
    <citation type="submission" date="2018-03" db="EMBL/GenBank/DDBJ databases">
        <title>Whole genome sequencing of Histamine producing bacteria.</title>
        <authorList>
            <person name="Butler K."/>
        </authorList>
    </citation>
    <scope>NUCLEOTIDE SEQUENCE [LARGE SCALE GENOMIC DNA]</scope>
    <source>
        <strain evidence="2 3">DSM 19138</strain>
    </source>
</reference>
<proteinExistence type="predicted"/>
<dbReference type="Gene3D" id="3.60.10.10">
    <property type="entry name" value="Endonuclease/exonuclease/phosphatase"/>
    <property type="match status" value="1"/>
</dbReference>
<name>A0A2T3NJ37_9GAMM</name>